<dbReference type="InterPro" id="IPR038168">
    <property type="entry name" value="TF_DP_C_sf"/>
</dbReference>
<protein>
    <submittedName>
        <fullName evidence="11">Uncharacterized protein</fullName>
    </submittedName>
</protein>
<sequence length="485" mass="55941">AEKELHNFRGLTRTCTLFMFKNIYFAAMDNSMGVRGGGARYLMDQGTSRYVVQQESSGSMKRPLSAYNPGPVYRPQSQRFNSISNNRLVAQAPSSPSTNNALALKRSFTADYQNDFHNQANRFARTADKSKGLRHFSTKVCEKVKEKGRTNYNEVADELVAEYFDSLSMPLSDSEKQNYDMKNIRRRVYDALNVLMAMNIIEKEKKEIRWVGLPTSSVQECRRLEEEKARRAERIKEKTDSLFDLVMQLVAYKSLVERNRERERVEGRPVENSVLYLPFVVVNTDKRTGVECNISTDKCEYVFNFDHPFEIQDDIEVLKRLGFAQGLESGQVSDDIRPKIKSCLPNSLRGYVDPIIEGAFAPARPMYTRNVDQKRTVFVNSQSQAGGHRPMIRVNRPLQGQGPTTVTAPPRFMLRPAVHQQPQRYVQNPVMRQPQERYAYVSQPSNGASKQYLARPMYLPPQQQQQYMDDMYDEEEGEQMEEYEE</sequence>
<dbReference type="InterPro" id="IPR036390">
    <property type="entry name" value="WH_DNA-bd_sf"/>
</dbReference>
<feature type="domain" description="Transcription factor DP C-terminal" evidence="9">
    <location>
        <begin position="219"/>
        <end position="363"/>
    </location>
</feature>
<dbReference type="SMART" id="SM01372">
    <property type="entry name" value="E2F_TDP"/>
    <property type="match status" value="1"/>
</dbReference>
<dbReference type="EMBL" id="BTRK01000001">
    <property type="protein sequence ID" value="GMR32319.1"/>
    <property type="molecule type" value="Genomic_DNA"/>
</dbReference>
<dbReference type="Pfam" id="PF02319">
    <property type="entry name" value="WHD_E2F_TDP"/>
    <property type="match status" value="1"/>
</dbReference>
<dbReference type="PANTHER" id="PTHR12548:SF9">
    <property type="entry name" value="TRANSCRIPTION FACTOR DP"/>
    <property type="match status" value="1"/>
</dbReference>
<keyword evidence="4 7" id="KW-0238">DNA-binding</keyword>
<dbReference type="FunFam" id="1.10.10.10:FF:000047">
    <property type="entry name" value="Transcription factor"/>
    <property type="match status" value="1"/>
</dbReference>
<evidence type="ECO:0000256" key="6">
    <source>
        <dbReference type="ARBA" id="ARBA00023242"/>
    </source>
</evidence>
<dbReference type="Gene3D" id="1.20.140.80">
    <property type="entry name" value="Transcription factor DP"/>
    <property type="match status" value="1"/>
</dbReference>
<dbReference type="GO" id="GO:0000981">
    <property type="term" value="F:DNA-binding transcription factor activity, RNA polymerase II-specific"/>
    <property type="evidence" value="ECO:0007669"/>
    <property type="project" value="TreeGrafter"/>
</dbReference>
<evidence type="ECO:0000256" key="3">
    <source>
        <dbReference type="ARBA" id="ARBA00023015"/>
    </source>
</evidence>
<feature type="domain" description="E2F/DP family winged-helix DNA-binding" evidence="10">
    <location>
        <begin position="128"/>
        <end position="212"/>
    </location>
</feature>
<accession>A0AAN4Z2W1</accession>
<comment type="subcellular location">
    <subcellularLocation>
        <location evidence="1 7">Nucleus</location>
    </subcellularLocation>
</comment>
<dbReference type="InterPro" id="IPR015648">
    <property type="entry name" value="Transcrpt_fac_DP"/>
</dbReference>
<dbReference type="InterPro" id="IPR036388">
    <property type="entry name" value="WH-like_DNA-bd_sf"/>
</dbReference>
<dbReference type="InterPro" id="IPR014889">
    <property type="entry name" value="Transc_factor_DP_C"/>
</dbReference>
<dbReference type="GO" id="GO:0051726">
    <property type="term" value="P:regulation of cell cycle"/>
    <property type="evidence" value="ECO:0007669"/>
    <property type="project" value="InterPro"/>
</dbReference>
<dbReference type="SMART" id="SM01138">
    <property type="entry name" value="DP"/>
    <property type="match status" value="1"/>
</dbReference>
<evidence type="ECO:0000313" key="11">
    <source>
        <dbReference type="EMBL" id="GMR32319.1"/>
    </source>
</evidence>
<dbReference type="SUPFAM" id="SSF144074">
    <property type="entry name" value="E2F-DP heterodimerization region"/>
    <property type="match status" value="1"/>
</dbReference>
<evidence type="ECO:0000259" key="9">
    <source>
        <dbReference type="SMART" id="SM01138"/>
    </source>
</evidence>
<keyword evidence="6 7" id="KW-0539">Nucleus</keyword>
<evidence type="ECO:0000256" key="4">
    <source>
        <dbReference type="ARBA" id="ARBA00023125"/>
    </source>
</evidence>
<dbReference type="CDD" id="cd14458">
    <property type="entry name" value="DP_DD"/>
    <property type="match status" value="1"/>
</dbReference>
<feature type="non-terminal residue" evidence="11">
    <location>
        <position position="1"/>
    </location>
</feature>
<dbReference type="Proteomes" id="UP001328107">
    <property type="component" value="Unassembled WGS sequence"/>
</dbReference>
<dbReference type="AlphaFoldDB" id="A0AAN4Z2W1"/>
<dbReference type="Pfam" id="PF08781">
    <property type="entry name" value="DP"/>
    <property type="match status" value="1"/>
</dbReference>
<evidence type="ECO:0000256" key="2">
    <source>
        <dbReference type="ARBA" id="ARBA00010940"/>
    </source>
</evidence>
<dbReference type="GO" id="GO:0000977">
    <property type="term" value="F:RNA polymerase II transcription regulatory region sequence-specific DNA binding"/>
    <property type="evidence" value="ECO:0007669"/>
    <property type="project" value="TreeGrafter"/>
</dbReference>
<keyword evidence="12" id="KW-1185">Reference proteome</keyword>
<dbReference type="Gene3D" id="1.10.10.10">
    <property type="entry name" value="Winged helix-like DNA-binding domain superfamily/Winged helix DNA-binding domain"/>
    <property type="match status" value="1"/>
</dbReference>
<keyword evidence="3 7" id="KW-0805">Transcription regulation</keyword>
<comment type="similarity">
    <text evidence="2 7">Belongs to the E2F/DP family.</text>
</comment>
<evidence type="ECO:0000259" key="10">
    <source>
        <dbReference type="SMART" id="SM01372"/>
    </source>
</evidence>
<proteinExistence type="inferred from homology"/>
<comment type="caution">
    <text evidence="11">The sequence shown here is derived from an EMBL/GenBank/DDBJ whole genome shotgun (WGS) entry which is preliminary data.</text>
</comment>
<dbReference type="InterPro" id="IPR003316">
    <property type="entry name" value="E2F_WHTH_DNA-bd_dom"/>
</dbReference>
<evidence type="ECO:0000256" key="8">
    <source>
        <dbReference type="SAM" id="MobiDB-lite"/>
    </source>
</evidence>
<evidence type="ECO:0000256" key="5">
    <source>
        <dbReference type="ARBA" id="ARBA00023163"/>
    </source>
</evidence>
<name>A0AAN4Z2W1_9BILA</name>
<dbReference type="InterPro" id="IPR037241">
    <property type="entry name" value="E2F-DP_heterodim"/>
</dbReference>
<feature type="compositionally biased region" description="Acidic residues" evidence="8">
    <location>
        <begin position="470"/>
        <end position="485"/>
    </location>
</feature>
<keyword evidence="5 7" id="KW-0804">Transcription</keyword>
<feature type="region of interest" description="Disordered" evidence="8">
    <location>
        <begin position="462"/>
        <end position="485"/>
    </location>
</feature>
<dbReference type="GO" id="GO:0005634">
    <property type="term" value="C:nucleus"/>
    <property type="evidence" value="ECO:0007669"/>
    <property type="project" value="UniProtKB-SubCell"/>
</dbReference>
<evidence type="ECO:0000313" key="12">
    <source>
        <dbReference type="Proteomes" id="UP001328107"/>
    </source>
</evidence>
<dbReference type="PANTHER" id="PTHR12548">
    <property type="entry name" value="TRANSCRIPTION FACTOR DP"/>
    <property type="match status" value="1"/>
</dbReference>
<organism evidence="11 12">
    <name type="scientific">Pristionchus mayeri</name>
    <dbReference type="NCBI Taxonomy" id="1317129"/>
    <lineage>
        <taxon>Eukaryota</taxon>
        <taxon>Metazoa</taxon>
        <taxon>Ecdysozoa</taxon>
        <taxon>Nematoda</taxon>
        <taxon>Chromadorea</taxon>
        <taxon>Rhabditida</taxon>
        <taxon>Rhabditina</taxon>
        <taxon>Diplogasteromorpha</taxon>
        <taxon>Diplogasteroidea</taxon>
        <taxon>Neodiplogasteridae</taxon>
        <taxon>Pristionchus</taxon>
    </lineage>
</organism>
<dbReference type="GO" id="GO:0005667">
    <property type="term" value="C:transcription regulator complex"/>
    <property type="evidence" value="ECO:0007669"/>
    <property type="project" value="InterPro"/>
</dbReference>
<evidence type="ECO:0000256" key="1">
    <source>
        <dbReference type="ARBA" id="ARBA00004123"/>
    </source>
</evidence>
<reference evidence="12" key="1">
    <citation type="submission" date="2022-10" db="EMBL/GenBank/DDBJ databases">
        <title>Genome assembly of Pristionchus species.</title>
        <authorList>
            <person name="Yoshida K."/>
            <person name="Sommer R.J."/>
        </authorList>
    </citation>
    <scope>NUCLEOTIDE SEQUENCE [LARGE SCALE GENOMIC DNA]</scope>
    <source>
        <strain evidence="12">RS5460</strain>
    </source>
</reference>
<evidence type="ECO:0000256" key="7">
    <source>
        <dbReference type="RuleBase" id="RU003796"/>
    </source>
</evidence>
<dbReference type="SUPFAM" id="SSF46785">
    <property type="entry name" value="Winged helix' DNA-binding domain"/>
    <property type="match status" value="1"/>
</dbReference>
<gene>
    <name evidence="11" type="ORF">PMAYCL1PPCAC_02514</name>
</gene>